<reference evidence="3" key="1">
    <citation type="journal article" date="2020" name="Nature">
        <title>Giant virus diversity and host interactions through global metagenomics.</title>
        <authorList>
            <person name="Schulz F."/>
            <person name="Roux S."/>
            <person name="Paez-Espino D."/>
            <person name="Jungbluth S."/>
            <person name="Walsh D.A."/>
            <person name="Denef V.J."/>
            <person name="McMahon K.D."/>
            <person name="Konstantinidis K.T."/>
            <person name="Eloe-Fadrosh E.A."/>
            <person name="Kyrpides N.C."/>
            <person name="Woyke T."/>
        </authorList>
    </citation>
    <scope>NUCLEOTIDE SEQUENCE</scope>
    <source>
        <strain evidence="3">GVMAG-M-3300021375-17</strain>
    </source>
</reference>
<feature type="compositionally biased region" description="Low complexity" evidence="1">
    <location>
        <begin position="35"/>
        <end position="46"/>
    </location>
</feature>
<dbReference type="Pfam" id="PF02201">
    <property type="entry name" value="SWIB"/>
    <property type="match status" value="1"/>
</dbReference>
<dbReference type="CDD" id="cd10567">
    <property type="entry name" value="SWIB-MDM2_like"/>
    <property type="match status" value="1"/>
</dbReference>
<dbReference type="InterPro" id="IPR019835">
    <property type="entry name" value="SWIB_domain"/>
</dbReference>
<dbReference type="SUPFAM" id="SSF47592">
    <property type="entry name" value="SWIB/MDM2 domain"/>
    <property type="match status" value="1"/>
</dbReference>
<dbReference type="Gene3D" id="1.10.245.10">
    <property type="entry name" value="SWIB/MDM2 domain"/>
    <property type="match status" value="1"/>
</dbReference>
<dbReference type="AlphaFoldDB" id="A0A6C0CLN5"/>
<evidence type="ECO:0000256" key="1">
    <source>
        <dbReference type="SAM" id="MobiDB-lite"/>
    </source>
</evidence>
<dbReference type="PROSITE" id="PS51925">
    <property type="entry name" value="SWIB_MDM2"/>
    <property type="match status" value="1"/>
</dbReference>
<dbReference type="InterPro" id="IPR036885">
    <property type="entry name" value="SWIB_MDM2_dom_sf"/>
</dbReference>
<feature type="region of interest" description="Disordered" evidence="1">
    <location>
        <begin position="1"/>
        <end position="52"/>
    </location>
</feature>
<name>A0A6C0CLN5_9ZZZZ</name>
<proteinExistence type="predicted"/>
<sequence>MVKTTTPAPVSAPVATPAPIEKAPKKKASKKEESTPAPVEAAVPEAATDRTDLSTEINEDLAELMRNVQSRAALDNAIKVSVKSIEKKVAKLTKMMEKSTKKRKTSQNKMSGFEKPTAISDELAKFVGEQPGAMLARTAVSKKIHEYVKTNNLQNPANRRIIHPDAKLKKLLNTTGKDELSYFNLQKYLKVHFKKAETK</sequence>
<accession>A0A6C0CLN5</accession>
<evidence type="ECO:0000313" key="3">
    <source>
        <dbReference type="EMBL" id="QHT05203.1"/>
    </source>
</evidence>
<dbReference type="SMART" id="SM00151">
    <property type="entry name" value="SWIB"/>
    <property type="match status" value="1"/>
</dbReference>
<dbReference type="InterPro" id="IPR003121">
    <property type="entry name" value="SWIB_MDM2_domain"/>
</dbReference>
<protein>
    <recommendedName>
        <fullName evidence="2">DM2 domain-containing protein</fullName>
    </recommendedName>
</protein>
<feature type="domain" description="DM2" evidence="2">
    <location>
        <begin position="112"/>
        <end position="195"/>
    </location>
</feature>
<feature type="compositionally biased region" description="Low complexity" evidence="1">
    <location>
        <begin position="1"/>
        <end position="21"/>
    </location>
</feature>
<dbReference type="EMBL" id="MN739451">
    <property type="protein sequence ID" value="QHT05203.1"/>
    <property type="molecule type" value="Genomic_DNA"/>
</dbReference>
<organism evidence="3">
    <name type="scientific">viral metagenome</name>
    <dbReference type="NCBI Taxonomy" id="1070528"/>
    <lineage>
        <taxon>unclassified sequences</taxon>
        <taxon>metagenomes</taxon>
        <taxon>organismal metagenomes</taxon>
    </lineage>
</organism>
<evidence type="ECO:0000259" key="2">
    <source>
        <dbReference type="PROSITE" id="PS51925"/>
    </source>
</evidence>
<dbReference type="PANTHER" id="PTHR13844">
    <property type="entry name" value="SWI/SNF-RELATED MATRIX-ASSOCIATED ACTIN-DEPENDENT REGULATOR OF CHROMATIN SUBFAMILY D"/>
    <property type="match status" value="1"/>
</dbReference>